<dbReference type="Proteomes" id="UP001596481">
    <property type="component" value="Unassembled WGS sequence"/>
</dbReference>
<name>A0ABD5ZDF6_9EURY</name>
<accession>A0ABD5ZDF6</accession>
<feature type="domain" description="DUF8152" evidence="1">
    <location>
        <begin position="9"/>
        <end position="94"/>
    </location>
</feature>
<gene>
    <name evidence="2" type="ORF">ACFQJC_05415</name>
</gene>
<sequence length="97" mass="10330">MSDDVARLLTALHDHLAQTATRPVREDASRWLGEAQAVAGDLAVGETPADAVLRTRLGHVEHLLSNVGETEDSVADNHVAAANAALAEILKTLDERE</sequence>
<evidence type="ECO:0000313" key="3">
    <source>
        <dbReference type="Proteomes" id="UP001596481"/>
    </source>
</evidence>
<comment type="caution">
    <text evidence="2">The sequence shown here is derived from an EMBL/GenBank/DDBJ whole genome shotgun (WGS) entry which is preliminary data.</text>
</comment>
<dbReference type="EMBL" id="JBHTAA010000001">
    <property type="protein sequence ID" value="MFC7202943.1"/>
    <property type="molecule type" value="Genomic_DNA"/>
</dbReference>
<proteinExistence type="predicted"/>
<organism evidence="2 3">
    <name type="scientific">Haloferax namakaokahaiae</name>
    <dbReference type="NCBI Taxonomy" id="1748331"/>
    <lineage>
        <taxon>Archaea</taxon>
        <taxon>Methanobacteriati</taxon>
        <taxon>Methanobacteriota</taxon>
        <taxon>Stenosarchaea group</taxon>
        <taxon>Halobacteria</taxon>
        <taxon>Halobacteriales</taxon>
        <taxon>Haloferacaceae</taxon>
        <taxon>Haloferax</taxon>
    </lineage>
</organism>
<dbReference type="RefSeq" id="WP_390222228.1">
    <property type="nucleotide sequence ID" value="NZ_JBHTAA010000001.1"/>
</dbReference>
<evidence type="ECO:0000313" key="2">
    <source>
        <dbReference type="EMBL" id="MFC7202943.1"/>
    </source>
</evidence>
<protein>
    <recommendedName>
        <fullName evidence="1">DUF8152 domain-containing protein</fullName>
    </recommendedName>
</protein>
<dbReference type="InterPro" id="IPR058465">
    <property type="entry name" value="DUF8152"/>
</dbReference>
<reference evidence="2 3" key="1">
    <citation type="journal article" date="2019" name="Int. J. Syst. Evol. Microbiol.">
        <title>The Global Catalogue of Microorganisms (GCM) 10K type strain sequencing project: providing services to taxonomists for standard genome sequencing and annotation.</title>
        <authorList>
            <consortium name="The Broad Institute Genomics Platform"/>
            <consortium name="The Broad Institute Genome Sequencing Center for Infectious Disease"/>
            <person name="Wu L."/>
            <person name="Ma J."/>
        </authorList>
    </citation>
    <scope>NUCLEOTIDE SEQUENCE [LARGE SCALE GENOMIC DNA]</scope>
    <source>
        <strain evidence="2 3">DSM 29988</strain>
    </source>
</reference>
<keyword evidence="3" id="KW-1185">Reference proteome</keyword>
<dbReference type="Pfam" id="PF26479">
    <property type="entry name" value="DUF8152"/>
    <property type="match status" value="1"/>
</dbReference>
<dbReference type="AlphaFoldDB" id="A0ABD5ZDF6"/>
<evidence type="ECO:0000259" key="1">
    <source>
        <dbReference type="Pfam" id="PF26479"/>
    </source>
</evidence>